<evidence type="ECO:0000313" key="3">
    <source>
        <dbReference type="Proteomes" id="UP000076512"/>
    </source>
</evidence>
<keyword evidence="1" id="KW-1133">Transmembrane helix</keyword>
<keyword evidence="3" id="KW-1185">Reference proteome</keyword>
<name>A0A164PSH8_9NOCA</name>
<feature type="transmembrane region" description="Helical" evidence="1">
    <location>
        <begin position="145"/>
        <end position="165"/>
    </location>
</feature>
<organism evidence="2 3">
    <name type="scientific">Nocardia terpenica</name>
    <dbReference type="NCBI Taxonomy" id="455432"/>
    <lineage>
        <taxon>Bacteria</taxon>
        <taxon>Bacillati</taxon>
        <taxon>Actinomycetota</taxon>
        <taxon>Actinomycetes</taxon>
        <taxon>Mycobacteriales</taxon>
        <taxon>Nocardiaceae</taxon>
        <taxon>Nocardia</taxon>
    </lineage>
</organism>
<evidence type="ECO:0000256" key="1">
    <source>
        <dbReference type="SAM" id="Phobius"/>
    </source>
</evidence>
<protein>
    <submittedName>
        <fullName evidence="2">Uncharacterized protein</fullName>
    </submittedName>
</protein>
<gene>
    <name evidence="2" type="ORF">AWN90_17035</name>
</gene>
<dbReference type="AlphaFoldDB" id="A0A164PSH8"/>
<feature type="transmembrane region" description="Helical" evidence="1">
    <location>
        <begin position="29"/>
        <end position="51"/>
    </location>
</feature>
<evidence type="ECO:0000313" key="2">
    <source>
        <dbReference type="EMBL" id="KZM76007.1"/>
    </source>
</evidence>
<dbReference type="STRING" id="455432.AWN90_17035"/>
<feature type="transmembrane region" description="Helical" evidence="1">
    <location>
        <begin position="305"/>
        <end position="325"/>
    </location>
</feature>
<reference evidence="2 3" key="1">
    <citation type="submission" date="2016-04" db="EMBL/GenBank/DDBJ databases">
        <authorList>
            <person name="Evans L.H."/>
            <person name="Alamgir A."/>
            <person name="Owens N."/>
            <person name="Weber N.D."/>
            <person name="Virtaneva K."/>
            <person name="Barbian K."/>
            <person name="Babar A."/>
            <person name="Rosenke K."/>
        </authorList>
    </citation>
    <scope>NUCLEOTIDE SEQUENCE [LARGE SCALE GENOMIC DNA]</scope>
    <source>
        <strain evidence="2 3">IFM 0406</strain>
    </source>
</reference>
<sequence>MATGQLSGLPAYSEFVSTIETAPPPKPRWPFVIVTVLGLALIVAPLITGMFPRAAKGQAMIAAFGPYVTGSSIDAYRGDLRVLDDARTNLLTLRAQGLEPGRYERIDRFVHDYPDIRSDISGMVDAIDANRGNYRRLADLPPLGALPWLLALPGLVLVAAGVFGYRRAASGRGAVAWASVAGLAGAALIAIPLAGGLFSAASAGQPLIDGFRPILTHDEVRRVQGYFVTLVAADGELNSRYTAEVRAAHPQADLTGITALESRWQPMTSRFAALIGAMNDEVRDFDAVVALNDITRPLGFGAFRALGWFYLVPGAIVLVVAAAGVRPRSSESGGERP</sequence>
<dbReference type="OrthoDB" id="3789444at2"/>
<accession>A0A164PSH8</accession>
<keyword evidence="1" id="KW-0472">Membrane</keyword>
<feature type="transmembrane region" description="Helical" evidence="1">
    <location>
        <begin position="177"/>
        <end position="198"/>
    </location>
</feature>
<comment type="caution">
    <text evidence="2">The sequence shown here is derived from an EMBL/GenBank/DDBJ whole genome shotgun (WGS) entry which is preliminary data.</text>
</comment>
<dbReference type="Proteomes" id="UP000076512">
    <property type="component" value="Unassembled WGS sequence"/>
</dbReference>
<keyword evidence="1" id="KW-0812">Transmembrane</keyword>
<dbReference type="EMBL" id="LWGR01000002">
    <property type="protein sequence ID" value="KZM76007.1"/>
    <property type="molecule type" value="Genomic_DNA"/>
</dbReference>
<proteinExistence type="predicted"/>
<dbReference type="RefSeq" id="WP_082870880.1">
    <property type="nucleotide sequence ID" value="NZ_JABMCZ010000001.1"/>
</dbReference>